<evidence type="ECO:0000313" key="3">
    <source>
        <dbReference type="Proteomes" id="UP000193642"/>
    </source>
</evidence>
<dbReference type="EMBL" id="MCGO01000032">
    <property type="protein sequence ID" value="ORY41348.1"/>
    <property type="molecule type" value="Genomic_DNA"/>
</dbReference>
<feature type="compositionally biased region" description="Basic and acidic residues" evidence="1">
    <location>
        <begin position="74"/>
        <end position="86"/>
    </location>
</feature>
<name>A0A1Y2C2T3_9FUNG</name>
<dbReference type="Proteomes" id="UP000193642">
    <property type="component" value="Unassembled WGS sequence"/>
</dbReference>
<organism evidence="2 3">
    <name type="scientific">Rhizoclosmatium globosum</name>
    <dbReference type="NCBI Taxonomy" id="329046"/>
    <lineage>
        <taxon>Eukaryota</taxon>
        <taxon>Fungi</taxon>
        <taxon>Fungi incertae sedis</taxon>
        <taxon>Chytridiomycota</taxon>
        <taxon>Chytridiomycota incertae sedis</taxon>
        <taxon>Chytridiomycetes</taxon>
        <taxon>Chytridiales</taxon>
        <taxon>Chytriomycetaceae</taxon>
        <taxon>Rhizoclosmatium</taxon>
    </lineage>
</organism>
<dbReference type="Pfam" id="PF14769">
    <property type="entry name" value="CLAMP"/>
    <property type="match status" value="1"/>
</dbReference>
<reference evidence="2 3" key="1">
    <citation type="submission" date="2016-07" db="EMBL/GenBank/DDBJ databases">
        <title>Pervasive Adenine N6-methylation of Active Genes in Fungi.</title>
        <authorList>
            <consortium name="DOE Joint Genome Institute"/>
            <person name="Mondo S.J."/>
            <person name="Dannebaum R.O."/>
            <person name="Kuo R.C."/>
            <person name="Labutti K."/>
            <person name="Haridas S."/>
            <person name="Kuo A."/>
            <person name="Salamov A."/>
            <person name="Ahrendt S.R."/>
            <person name="Lipzen A."/>
            <person name="Sullivan W."/>
            <person name="Andreopoulos W.B."/>
            <person name="Clum A."/>
            <person name="Lindquist E."/>
            <person name="Daum C."/>
            <person name="Ramamoorthy G.K."/>
            <person name="Gryganskyi A."/>
            <person name="Culley D."/>
            <person name="Magnuson J.K."/>
            <person name="James T.Y."/>
            <person name="O'Malley M.A."/>
            <person name="Stajich J.E."/>
            <person name="Spatafora J.W."/>
            <person name="Visel A."/>
            <person name="Grigoriev I.V."/>
        </authorList>
    </citation>
    <scope>NUCLEOTIDE SEQUENCE [LARGE SCALE GENOMIC DNA]</scope>
    <source>
        <strain evidence="2 3">JEL800</strain>
    </source>
</reference>
<proteinExistence type="predicted"/>
<evidence type="ECO:0000256" key="1">
    <source>
        <dbReference type="SAM" id="MobiDB-lite"/>
    </source>
</evidence>
<dbReference type="AlphaFoldDB" id="A0A1Y2C2T3"/>
<protein>
    <submittedName>
        <fullName evidence="2">Uncharacterized protein</fullName>
    </submittedName>
</protein>
<dbReference type="InterPro" id="IPR032727">
    <property type="entry name" value="CLAMP"/>
</dbReference>
<evidence type="ECO:0000313" key="2">
    <source>
        <dbReference type="EMBL" id="ORY41348.1"/>
    </source>
</evidence>
<comment type="caution">
    <text evidence="2">The sequence shown here is derived from an EMBL/GenBank/DDBJ whole genome shotgun (WGS) entry which is preliminary data.</text>
</comment>
<gene>
    <name evidence="2" type="ORF">BCR33DRAFT_718962</name>
</gene>
<feature type="region of interest" description="Disordered" evidence="1">
    <location>
        <begin position="53"/>
        <end position="86"/>
    </location>
</feature>
<sequence>MKIITEFATNTYFRHYLMYKYTLRSKSNSTLKSQTLYDSCCFSHVEPATIAPTVPETTVAEQSKSDSTSGDATEEPKEPKTLEESKQEIASAELRNLVLATLGPKLEEMKAALLNKMWSQEELLGGKIKKLEAEEEKILAAMAAADKKKDPKAKGKK</sequence>
<keyword evidence="3" id="KW-1185">Reference proteome</keyword>
<accession>A0A1Y2C2T3</accession>
<dbReference type="OrthoDB" id="425082at2759"/>
<feature type="compositionally biased region" description="Polar residues" evidence="1">
    <location>
        <begin position="55"/>
        <end position="71"/>
    </location>
</feature>